<name>A0AAE2BQS4_9LAMI</name>
<proteinExistence type="predicted"/>
<dbReference type="InterPro" id="IPR004242">
    <property type="entry name" value="Transposase_21"/>
</dbReference>
<dbReference type="Proteomes" id="UP001289374">
    <property type="component" value="Unassembled WGS sequence"/>
</dbReference>
<comment type="caution">
    <text evidence="1">The sequence shown here is derived from an EMBL/GenBank/DDBJ whole genome shotgun (WGS) entry which is preliminary data.</text>
</comment>
<dbReference type="EMBL" id="JACGWL010000010">
    <property type="protein sequence ID" value="KAK4394397.1"/>
    <property type="molecule type" value="Genomic_DNA"/>
</dbReference>
<dbReference type="PANTHER" id="PTHR10775:SF188">
    <property type="entry name" value="TRANSPOSASE-ASSOCIATED DOMAIN-CONTAINING PROTEIN"/>
    <property type="match status" value="1"/>
</dbReference>
<dbReference type="Pfam" id="PF02992">
    <property type="entry name" value="Transposase_21"/>
    <property type="match status" value="2"/>
</dbReference>
<reference evidence="1" key="2">
    <citation type="journal article" date="2024" name="Plant">
        <title>Genomic evolution and insights into agronomic trait innovations of Sesamum species.</title>
        <authorList>
            <person name="Miao H."/>
            <person name="Wang L."/>
            <person name="Qu L."/>
            <person name="Liu H."/>
            <person name="Sun Y."/>
            <person name="Le M."/>
            <person name="Wang Q."/>
            <person name="Wei S."/>
            <person name="Zheng Y."/>
            <person name="Lin W."/>
            <person name="Duan Y."/>
            <person name="Cao H."/>
            <person name="Xiong S."/>
            <person name="Wang X."/>
            <person name="Wei L."/>
            <person name="Li C."/>
            <person name="Ma Q."/>
            <person name="Ju M."/>
            <person name="Zhao R."/>
            <person name="Li G."/>
            <person name="Mu C."/>
            <person name="Tian Q."/>
            <person name="Mei H."/>
            <person name="Zhang T."/>
            <person name="Gao T."/>
            <person name="Zhang H."/>
        </authorList>
    </citation>
    <scope>NUCLEOTIDE SEQUENCE</scope>
    <source>
        <strain evidence="1">K16</strain>
    </source>
</reference>
<gene>
    <name evidence="1" type="ORF">Sango_1910500</name>
</gene>
<dbReference type="AlphaFoldDB" id="A0AAE2BQS4"/>
<evidence type="ECO:0000313" key="2">
    <source>
        <dbReference type="Proteomes" id="UP001289374"/>
    </source>
</evidence>
<reference evidence="1" key="1">
    <citation type="submission" date="2020-06" db="EMBL/GenBank/DDBJ databases">
        <authorList>
            <person name="Li T."/>
            <person name="Hu X."/>
            <person name="Zhang T."/>
            <person name="Song X."/>
            <person name="Zhang H."/>
            <person name="Dai N."/>
            <person name="Sheng W."/>
            <person name="Hou X."/>
            <person name="Wei L."/>
        </authorList>
    </citation>
    <scope>NUCLEOTIDE SEQUENCE</scope>
    <source>
        <strain evidence="1">K16</strain>
        <tissue evidence="1">Leaf</tissue>
    </source>
</reference>
<organism evidence="1 2">
    <name type="scientific">Sesamum angolense</name>
    <dbReference type="NCBI Taxonomy" id="2727404"/>
    <lineage>
        <taxon>Eukaryota</taxon>
        <taxon>Viridiplantae</taxon>
        <taxon>Streptophyta</taxon>
        <taxon>Embryophyta</taxon>
        <taxon>Tracheophyta</taxon>
        <taxon>Spermatophyta</taxon>
        <taxon>Magnoliopsida</taxon>
        <taxon>eudicotyledons</taxon>
        <taxon>Gunneridae</taxon>
        <taxon>Pentapetalae</taxon>
        <taxon>asterids</taxon>
        <taxon>lamiids</taxon>
        <taxon>Lamiales</taxon>
        <taxon>Pedaliaceae</taxon>
        <taxon>Sesamum</taxon>
    </lineage>
</organism>
<dbReference type="PANTHER" id="PTHR10775">
    <property type="entry name" value="OS08G0208400 PROTEIN"/>
    <property type="match status" value="1"/>
</dbReference>
<accession>A0AAE2BQS4</accession>
<protein>
    <submittedName>
        <fullName evidence="1">Uncharacterized protein</fullName>
    </submittedName>
</protein>
<evidence type="ECO:0000313" key="1">
    <source>
        <dbReference type="EMBL" id="KAK4394397.1"/>
    </source>
</evidence>
<sequence length="277" mass="33250">MLYWKYDIDMEYCKFCGDHRYKPTRDRIPRRKKSPYAVLRYLSLTRRLQRLYASPATADHITWHASHVTEEDSMCHSSDAKVWRHFDRTYPDFTLKPHHVRLGLCIDRFAPHWQYGRTYSYWPVIITPYNLLPECVYGCTIMPQNQAFIMRVALMWIVNELPAYGMAYGWSIAGIMGYPICMDDTSAFYLQHDQKACYFDWHRRFLPQDHPYQRNKKAFIKNRQERNIARPRLIGEEIRVRMEEYSNPIKQPLVHPPGYGTEHKWAKKNIFYIGPRT</sequence>
<keyword evidence="2" id="KW-1185">Reference proteome</keyword>